<name>Q0RH90_FRAAA</name>
<dbReference type="Proteomes" id="UP000000657">
    <property type="component" value="Chromosome"/>
</dbReference>
<proteinExistence type="predicted"/>
<evidence type="ECO:0000313" key="5">
    <source>
        <dbReference type="EMBL" id="CAJ63142.1"/>
    </source>
</evidence>
<dbReference type="SUPFAM" id="SSF53474">
    <property type="entry name" value="alpha/beta-Hydrolases"/>
    <property type="match status" value="1"/>
</dbReference>
<dbReference type="HOGENOM" id="CLU_603758_0_0_11"/>
<dbReference type="PANTHER" id="PTHR10272">
    <property type="entry name" value="PLATELET-ACTIVATING FACTOR ACETYLHYDROLASE"/>
    <property type="match status" value="1"/>
</dbReference>
<feature type="region of interest" description="Disordered" evidence="4">
    <location>
        <begin position="135"/>
        <end position="189"/>
    </location>
</feature>
<evidence type="ECO:0000256" key="1">
    <source>
        <dbReference type="ARBA" id="ARBA00022801"/>
    </source>
</evidence>
<evidence type="ECO:0000256" key="3">
    <source>
        <dbReference type="ARBA" id="ARBA00023098"/>
    </source>
</evidence>
<evidence type="ECO:0000313" key="6">
    <source>
        <dbReference type="Proteomes" id="UP000000657"/>
    </source>
</evidence>
<keyword evidence="6" id="KW-1185">Reference proteome</keyword>
<feature type="compositionally biased region" description="Low complexity" evidence="4">
    <location>
        <begin position="135"/>
        <end position="175"/>
    </location>
</feature>
<feature type="compositionally biased region" description="Low complexity" evidence="4">
    <location>
        <begin position="73"/>
        <end position="82"/>
    </location>
</feature>
<dbReference type="PANTHER" id="PTHR10272:SF0">
    <property type="entry name" value="PLATELET-ACTIVATING FACTOR ACETYLHYDROLASE"/>
    <property type="match status" value="1"/>
</dbReference>
<accession>Q0RH90</accession>
<dbReference type="Pfam" id="PF03403">
    <property type="entry name" value="PAF-AH_p_II"/>
    <property type="match status" value="2"/>
</dbReference>
<gene>
    <name evidence="5" type="ordered locus">FRAAL4500</name>
</gene>
<sequence length="502" mass="50031">MRRRRSDTLSSVMAMMRSVIWYAVTRRTAAPSARRPTALVVVLPALLALLGCLVGPAAPAMAGGGPPGSDQEPLAGAAAAAPADPAPAVTAAAVPDPDLPGPWKIGYRTVRIVNSSSPGRVLVTSLWYPARANTAGTSGSGSAPSGAPATAGTAGTTGTARADGLLGANGPTGANGPAGGSGAAAEPGVGGACPEVAAAGPAGLGGPGQPAFYPLAGNVGLPSASAVTDAAPAPGPFPLVVFSHGSVGSRTQSAFLMEALASHGFLVAAPDHPGDTMADAAAGREERQLNLATDRPRDVSAVIDALTATSCPDAPRVRPDQIGIVGFSFGGFTAIVSSIANLPMPADVRIRASVGIAAATSPLPAASLAQVRVPTLLIGGTGDRTVPIPENNDRAFNLLIHSHPRMTVAITGAVHNSFTEICRQAGLLGAAGIPAPLGMQVALTSAATCWPPQVAPADAHRLANRYVVAFLSLHLRGDDGYARYLTTPDAGDARLATVRSSP</sequence>
<feature type="region of interest" description="Disordered" evidence="4">
    <location>
        <begin position="61"/>
        <end position="82"/>
    </location>
</feature>
<evidence type="ECO:0000256" key="4">
    <source>
        <dbReference type="SAM" id="MobiDB-lite"/>
    </source>
</evidence>
<dbReference type="GO" id="GO:0016042">
    <property type="term" value="P:lipid catabolic process"/>
    <property type="evidence" value="ECO:0007669"/>
    <property type="project" value="UniProtKB-KW"/>
</dbReference>
<keyword evidence="2" id="KW-0442">Lipid degradation</keyword>
<keyword evidence="1" id="KW-0378">Hydrolase</keyword>
<organism evidence="5 6">
    <name type="scientific">Frankia alni (strain DSM 45986 / CECT 9034 / ACN14a)</name>
    <dbReference type="NCBI Taxonomy" id="326424"/>
    <lineage>
        <taxon>Bacteria</taxon>
        <taxon>Bacillati</taxon>
        <taxon>Actinomycetota</taxon>
        <taxon>Actinomycetes</taxon>
        <taxon>Frankiales</taxon>
        <taxon>Frankiaceae</taxon>
        <taxon>Frankia</taxon>
    </lineage>
</organism>
<dbReference type="Gene3D" id="3.40.50.1820">
    <property type="entry name" value="alpha/beta hydrolase"/>
    <property type="match status" value="1"/>
</dbReference>
<dbReference type="STRING" id="326424.FRAAL4500"/>
<dbReference type="AlphaFoldDB" id="Q0RH90"/>
<dbReference type="GO" id="GO:0003847">
    <property type="term" value="F:1-alkyl-2-acetylglycerophosphocholine esterase activity"/>
    <property type="evidence" value="ECO:0007669"/>
    <property type="project" value="TreeGrafter"/>
</dbReference>
<dbReference type="InterPro" id="IPR029058">
    <property type="entry name" value="AB_hydrolase_fold"/>
</dbReference>
<evidence type="ECO:0000256" key="2">
    <source>
        <dbReference type="ARBA" id="ARBA00022963"/>
    </source>
</evidence>
<reference evidence="5 6" key="1">
    <citation type="journal article" date="2007" name="Genome Res.">
        <title>Genome characteristics of facultatively symbiotic Frankia sp. strains reflect host range and host plant biogeography.</title>
        <authorList>
            <person name="Normand P."/>
            <person name="Lapierre P."/>
            <person name="Tisa L.S."/>
            <person name="Gogarten J.P."/>
            <person name="Alloisio N."/>
            <person name="Bagnarol E."/>
            <person name="Bassi C.A."/>
            <person name="Berry A.M."/>
            <person name="Bickhart D.M."/>
            <person name="Choisne N."/>
            <person name="Couloux A."/>
            <person name="Cournoyer B."/>
            <person name="Cruveiller S."/>
            <person name="Daubin V."/>
            <person name="Demange N."/>
            <person name="Francino M.P."/>
            <person name="Goltsman E."/>
            <person name="Huang Y."/>
            <person name="Kopp O.R."/>
            <person name="Labarre L."/>
            <person name="Lapidus A."/>
            <person name="Lavire C."/>
            <person name="Marechal J."/>
            <person name="Martinez M."/>
            <person name="Mastronunzio J.E."/>
            <person name="Mullin B.C."/>
            <person name="Niemann J."/>
            <person name="Pujic P."/>
            <person name="Rawnsley T."/>
            <person name="Rouy Z."/>
            <person name="Schenowitz C."/>
            <person name="Sellstedt A."/>
            <person name="Tavares F."/>
            <person name="Tomkins J.P."/>
            <person name="Vallenet D."/>
            <person name="Valverde C."/>
            <person name="Wall L.G."/>
            <person name="Wang Y."/>
            <person name="Medigue C."/>
            <person name="Benson D.R."/>
        </authorList>
    </citation>
    <scope>NUCLEOTIDE SEQUENCE [LARGE SCALE GENOMIC DNA]</scope>
    <source>
        <strain evidence="6">DSM 45986 / CECT 9034 / ACN14a</strain>
    </source>
</reference>
<dbReference type="eggNOG" id="COG4188">
    <property type="taxonomic scope" value="Bacteria"/>
</dbReference>
<protein>
    <submittedName>
        <fullName evidence="5">Secreted lipase</fullName>
    </submittedName>
</protein>
<dbReference type="EMBL" id="CT573213">
    <property type="protein sequence ID" value="CAJ63142.1"/>
    <property type="molecule type" value="Genomic_DNA"/>
</dbReference>
<keyword evidence="3" id="KW-0443">Lipid metabolism</keyword>
<dbReference type="KEGG" id="fal:FRAAL4500"/>